<evidence type="ECO:0008006" key="3">
    <source>
        <dbReference type="Google" id="ProtNLM"/>
    </source>
</evidence>
<proteinExistence type="predicted"/>
<comment type="caution">
    <text evidence="1">The sequence shown here is derived from an EMBL/GenBank/DDBJ whole genome shotgun (WGS) entry which is preliminary data.</text>
</comment>
<name>A0ABP7KS55_9GAMM</name>
<reference evidence="2" key="1">
    <citation type="journal article" date="2019" name="Int. J. Syst. Evol. Microbiol.">
        <title>The Global Catalogue of Microorganisms (GCM) 10K type strain sequencing project: providing services to taxonomists for standard genome sequencing and annotation.</title>
        <authorList>
            <consortium name="The Broad Institute Genomics Platform"/>
            <consortium name="The Broad Institute Genome Sequencing Center for Infectious Disease"/>
            <person name="Wu L."/>
            <person name="Ma J."/>
        </authorList>
    </citation>
    <scope>NUCLEOTIDE SEQUENCE [LARGE SCALE GENOMIC DNA]</scope>
    <source>
        <strain evidence="2">JCM 17201</strain>
    </source>
</reference>
<gene>
    <name evidence="1" type="ORF">GCM10022405_07260</name>
</gene>
<evidence type="ECO:0000313" key="2">
    <source>
        <dbReference type="Proteomes" id="UP001499994"/>
    </source>
</evidence>
<dbReference type="Proteomes" id="UP001499994">
    <property type="component" value="Unassembled WGS sequence"/>
</dbReference>
<organism evidence="1 2">
    <name type="scientific">Gibbsiella dentisursi</name>
    <dbReference type="NCBI Taxonomy" id="796890"/>
    <lineage>
        <taxon>Bacteria</taxon>
        <taxon>Pseudomonadati</taxon>
        <taxon>Pseudomonadota</taxon>
        <taxon>Gammaproteobacteria</taxon>
        <taxon>Enterobacterales</taxon>
        <taxon>Yersiniaceae</taxon>
        <taxon>Gibbsiella</taxon>
    </lineage>
</organism>
<keyword evidence="2" id="KW-1185">Reference proteome</keyword>
<dbReference type="EMBL" id="BAABDG010000002">
    <property type="protein sequence ID" value="GAA3884418.1"/>
    <property type="molecule type" value="Genomic_DNA"/>
</dbReference>
<evidence type="ECO:0000313" key="1">
    <source>
        <dbReference type="EMBL" id="GAA3884418.1"/>
    </source>
</evidence>
<sequence>MMPPQYVKPYVKTNKTDAADAEAICEAVTRPNMRFVQVKTIEQQAVIALHTERDLYIRQCTATSIVYGQCYSN</sequence>
<accession>A0ABP7KS55</accession>
<protein>
    <recommendedName>
        <fullName evidence="3">Transposase</fullName>
    </recommendedName>
</protein>